<dbReference type="AlphaFoldDB" id="H8GRP9"/>
<feature type="region of interest" description="Disordered" evidence="1">
    <location>
        <begin position="171"/>
        <end position="193"/>
    </location>
</feature>
<dbReference type="FunFam" id="2.30.180.10:FF:000003">
    <property type="entry name" value="periostin isoform X1"/>
    <property type="match status" value="1"/>
</dbReference>
<dbReference type="HOGENOM" id="CLU_476282_0_0_0"/>
<dbReference type="RefSeq" id="WP_014684579.1">
    <property type="nucleotide sequence ID" value="NC_017790.1"/>
</dbReference>
<feature type="domain" description="FAS1" evidence="3">
    <location>
        <begin position="458"/>
        <end position="589"/>
    </location>
</feature>
<dbReference type="KEGG" id="dgo:DGo_CA1169"/>
<dbReference type="SUPFAM" id="SSF82153">
    <property type="entry name" value="FAS1 domain"/>
    <property type="match status" value="3"/>
</dbReference>
<feature type="domain" description="FAS1" evidence="3">
    <location>
        <begin position="265"/>
        <end position="383"/>
    </location>
</feature>
<dbReference type="Pfam" id="PF02469">
    <property type="entry name" value="Fasciclin"/>
    <property type="match status" value="3"/>
</dbReference>
<dbReference type="FunFam" id="2.30.180.10:FF:000032">
    <property type="entry name" value="Fasciclin domain-containing protein, putative"/>
    <property type="match status" value="2"/>
</dbReference>
<dbReference type="Gene3D" id="2.30.180.10">
    <property type="entry name" value="FAS1 domain"/>
    <property type="match status" value="3"/>
</dbReference>
<dbReference type="eggNOG" id="COG2335">
    <property type="taxonomic scope" value="Bacteria"/>
</dbReference>
<evidence type="ECO:0000256" key="1">
    <source>
        <dbReference type="SAM" id="MobiDB-lite"/>
    </source>
</evidence>
<dbReference type="PATRIC" id="fig|745776.4.peg.1205"/>
<dbReference type="PANTHER" id="PTHR10900">
    <property type="entry name" value="PERIOSTIN-RELATED"/>
    <property type="match status" value="1"/>
</dbReference>
<feature type="signal peptide" evidence="2">
    <location>
        <begin position="1"/>
        <end position="20"/>
    </location>
</feature>
<evidence type="ECO:0000259" key="3">
    <source>
        <dbReference type="PROSITE" id="PS50213"/>
    </source>
</evidence>
<evidence type="ECO:0000256" key="2">
    <source>
        <dbReference type="SAM" id="SignalP"/>
    </source>
</evidence>
<sequence>MKKHTGLMTLSLMLATPALAGGAGAPVKAPAATCRSIAQLVMADPQLSTLATAVQAAGLGATLSGPGSYTVFAPTNAAFAKVPSDQLAGLLNDPEMLKSVLLYHVVGEKATAAQIRGVRAGTTVQGADITIMVNGNRLMVNNATVTKADIQACNGIVHIIDTVLMPPMEAAAPAPAPAPAAATPAPAPAPAAAPAAAPAPVAVPATPVVIPALPQGVTTAPTPAATAPATETPAPVVEAPATEAPAAEAPAADAPADTAEAPVAMNTLYDVLAADDRFSTLRDLLSDAGLTETLTDGEYTIFAPTNEAFDALPEGVLTAIASDPEALKQVLQYHVVQGRVTADAAQAGTLNTVQGTALSLGSATLGTAVESDNGLIIPIDAVLLPDGFVIPTPAAIPVSTTPAPATAATTTTTTTTATTTTTPAATASTTVTNPATATPGTAAGGAISGGTLAQAPAAVSVTALLSSDARFSTLRDLLVKAGLADMLASGEYTIFAPTNDAFAKLPQATLDAVNADPAKLRALLQYHVVAGRPSTDALTTQQLTSAEGTALAVTRSAAGLSIGGMASTLNGGTAVVAGNSNVFPIDTVLIPPSLR</sequence>
<dbReference type="Proteomes" id="UP000007575">
    <property type="component" value="Chromosome"/>
</dbReference>
<dbReference type="InterPro" id="IPR036378">
    <property type="entry name" value="FAS1_dom_sf"/>
</dbReference>
<dbReference type="OrthoDB" id="9800666at2"/>
<dbReference type="PANTHER" id="PTHR10900:SF77">
    <property type="entry name" value="FI19380P1"/>
    <property type="match status" value="1"/>
</dbReference>
<dbReference type="InterPro" id="IPR000782">
    <property type="entry name" value="FAS1_domain"/>
</dbReference>
<name>H8GRP9_DEIGI</name>
<protein>
    <submittedName>
        <fullName evidence="4">Surface protein containing fasciclin-like repeats</fullName>
    </submittedName>
</protein>
<feature type="domain" description="FAS1" evidence="3">
    <location>
        <begin position="34"/>
        <end position="164"/>
    </location>
</feature>
<accession>H8GRP9</accession>
<keyword evidence="2" id="KW-0732">Signal</keyword>
<evidence type="ECO:0000313" key="5">
    <source>
        <dbReference type="Proteomes" id="UP000007575"/>
    </source>
</evidence>
<feature type="region of interest" description="Disordered" evidence="1">
    <location>
        <begin position="400"/>
        <end position="420"/>
    </location>
</feature>
<organism evidence="4 5">
    <name type="scientific">Deinococcus gobiensis (strain DSM 21396 / JCM 16679 / CGMCC 1.7299 / I-0)</name>
    <dbReference type="NCBI Taxonomy" id="745776"/>
    <lineage>
        <taxon>Bacteria</taxon>
        <taxon>Thermotogati</taxon>
        <taxon>Deinococcota</taxon>
        <taxon>Deinococci</taxon>
        <taxon>Deinococcales</taxon>
        <taxon>Deinococcaceae</taxon>
        <taxon>Deinococcus</taxon>
    </lineage>
</organism>
<dbReference type="PROSITE" id="PS50213">
    <property type="entry name" value="FAS1"/>
    <property type="match status" value="3"/>
</dbReference>
<dbReference type="EMBL" id="CP002191">
    <property type="protein sequence ID" value="AFD25096.1"/>
    <property type="molecule type" value="Genomic_DNA"/>
</dbReference>
<dbReference type="SMART" id="SM00554">
    <property type="entry name" value="FAS1"/>
    <property type="match status" value="3"/>
</dbReference>
<feature type="chain" id="PRO_5003613777" evidence="2">
    <location>
        <begin position="21"/>
        <end position="595"/>
    </location>
</feature>
<gene>
    <name evidence="4" type="ordered locus">DGo_CA1169</name>
</gene>
<dbReference type="STRING" id="745776.DGo_CA1169"/>
<dbReference type="InterPro" id="IPR050904">
    <property type="entry name" value="Adhesion/Biosynth-related"/>
</dbReference>
<reference evidence="4 5" key="1">
    <citation type="journal article" date="2012" name="PLoS ONE">
        <title>Genome sequence and transcriptome analysis of the radioresistant bacterium Deinococcus gobiensis: insights into the extreme environmental adaptations.</title>
        <authorList>
            <person name="Yuan M."/>
            <person name="Chen M."/>
            <person name="Zhang W."/>
            <person name="Lu W."/>
            <person name="Wang J."/>
            <person name="Yang M."/>
            <person name="Zhao P."/>
            <person name="Tang R."/>
            <person name="Li X."/>
            <person name="Hao Y."/>
            <person name="Zhou Z."/>
            <person name="Zhan Y."/>
            <person name="Yu H."/>
            <person name="Teng C."/>
            <person name="Yan Y."/>
            <person name="Ping S."/>
            <person name="Wang Y."/>
            <person name="Lin M."/>
        </authorList>
    </citation>
    <scope>NUCLEOTIDE SEQUENCE [LARGE SCALE GENOMIC DNA]</scope>
    <source>
        <strain evidence="4 5">I-0</strain>
    </source>
</reference>
<evidence type="ECO:0000313" key="4">
    <source>
        <dbReference type="EMBL" id="AFD25096.1"/>
    </source>
</evidence>
<proteinExistence type="predicted"/>
<keyword evidence="5" id="KW-1185">Reference proteome</keyword>